<dbReference type="Gene3D" id="2.20.25.90">
    <property type="entry name" value="ADC-like domains"/>
    <property type="match status" value="1"/>
</dbReference>
<dbReference type="SMART" id="SM00926">
    <property type="entry name" value="Molybdop_Fe4S4"/>
    <property type="match status" value="1"/>
</dbReference>
<evidence type="ECO:0000256" key="1">
    <source>
        <dbReference type="ARBA" id="ARBA00005404"/>
    </source>
</evidence>
<evidence type="ECO:0000256" key="6">
    <source>
        <dbReference type="ARBA" id="ARBA00022737"/>
    </source>
</evidence>
<feature type="domain" description="4Fe-4S ferredoxin-type" evidence="12">
    <location>
        <begin position="158"/>
        <end position="189"/>
    </location>
</feature>
<dbReference type="SUPFAM" id="SSF54862">
    <property type="entry name" value="4Fe-4S ferredoxins"/>
    <property type="match status" value="1"/>
</dbReference>
<dbReference type="GO" id="GO:0008863">
    <property type="term" value="F:formate dehydrogenase (NAD+) activity"/>
    <property type="evidence" value="ECO:0007669"/>
    <property type="project" value="InterPro"/>
</dbReference>
<dbReference type="CDD" id="cd00508">
    <property type="entry name" value="MopB_CT_Fdh-Nap-like"/>
    <property type="match status" value="1"/>
</dbReference>
<feature type="domain" description="4Fe-4S Mo/W bis-MGD-type" evidence="13">
    <location>
        <begin position="238"/>
        <end position="294"/>
    </location>
</feature>
<dbReference type="InterPro" id="IPR006657">
    <property type="entry name" value="MoPterin_dinucl-bd_dom"/>
</dbReference>
<evidence type="ECO:0000256" key="3">
    <source>
        <dbReference type="ARBA" id="ARBA00022485"/>
    </source>
</evidence>
<dbReference type="AlphaFoldDB" id="A0A6I4SY20"/>
<keyword evidence="3" id="KW-0004">4Fe-4S</keyword>
<evidence type="ECO:0000256" key="10">
    <source>
        <dbReference type="SAM" id="MobiDB-lite"/>
    </source>
</evidence>
<evidence type="ECO:0000313" key="16">
    <source>
        <dbReference type="Proteomes" id="UP000433652"/>
    </source>
</evidence>
<dbReference type="Gene3D" id="2.40.40.20">
    <property type="match status" value="1"/>
</dbReference>
<feature type="domain" description="4Fe-4S ferredoxin-type" evidence="12">
    <location>
        <begin position="202"/>
        <end position="231"/>
    </location>
</feature>
<comment type="similarity">
    <text evidence="1">Belongs to the complex I 75 kDa subunit family.</text>
</comment>
<keyword evidence="9" id="KW-0411">Iron-sulfur</keyword>
<evidence type="ECO:0000256" key="7">
    <source>
        <dbReference type="ARBA" id="ARBA00023002"/>
    </source>
</evidence>
<dbReference type="GO" id="GO:0003954">
    <property type="term" value="F:NADH dehydrogenase activity"/>
    <property type="evidence" value="ECO:0007669"/>
    <property type="project" value="TreeGrafter"/>
</dbReference>
<keyword evidence="8" id="KW-0408">Iron</keyword>
<dbReference type="EMBL" id="WTYM01000043">
    <property type="protein sequence ID" value="MXO60010.1"/>
    <property type="molecule type" value="Genomic_DNA"/>
</dbReference>
<dbReference type="InterPro" id="IPR017900">
    <property type="entry name" value="4Fe4S_Fe_S_CS"/>
</dbReference>
<dbReference type="SUPFAM" id="SSF54292">
    <property type="entry name" value="2Fe-2S ferredoxin-like"/>
    <property type="match status" value="1"/>
</dbReference>
<dbReference type="GO" id="GO:0051537">
    <property type="term" value="F:2 iron, 2 sulfur cluster binding"/>
    <property type="evidence" value="ECO:0007669"/>
    <property type="project" value="UniProtKB-KW"/>
</dbReference>
<proteinExistence type="inferred from homology"/>
<comment type="caution">
    <text evidence="15">The sequence shown here is derived from an EMBL/GenBank/DDBJ whole genome shotgun (WGS) entry which is preliminary data.</text>
</comment>
<dbReference type="PANTHER" id="PTHR43105:SF14">
    <property type="entry name" value="FORMATE DEHYDROGENASE H"/>
    <property type="match status" value="1"/>
</dbReference>
<name>A0A6I4SY20_9SPHN</name>
<dbReference type="Pfam" id="PF00384">
    <property type="entry name" value="Molybdopterin"/>
    <property type="match status" value="1"/>
</dbReference>
<keyword evidence="16" id="KW-1185">Reference proteome</keyword>
<dbReference type="PANTHER" id="PTHR43105">
    <property type="entry name" value="RESPIRATORY NITRATE REDUCTASE"/>
    <property type="match status" value="1"/>
</dbReference>
<dbReference type="Pfam" id="PF13510">
    <property type="entry name" value="Fer2_4"/>
    <property type="match status" value="1"/>
</dbReference>
<dbReference type="NCBIfam" id="TIGR01591">
    <property type="entry name" value="Fdh-alpha"/>
    <property type="match status" value="1"/>
</dbReference>
<dbReference type="SMART" id="SM00929">
    <property type="entry name" value="NADH-G_4Fe-4S_3"/>
    <property type="match status" value="1"/>
</dbReference>
<protein>
    <submittedName>
        <fullName evidence="15">Formate dehydrogenase subunit alpha</fullName>
    </submittedName>
</protein>
<dbReference type="InterPro" id="IPR041924">
    <property type="entry name" value="Formate_Dh-H_N"/>
</dbReference>
<gene>
    <name evidence="15" type="ORF">GRI89_10715</name>
</gene>
<dbReference type="Gene3D" id="3.40.50.740">
    <property type="match status" value="1"/>
</dbReference>
<evidence type="ECO:0000256" key="5">
    <source>
        <dbReference type="ARBA" id="ARBA00022723"/>
    </source>
</evidence>
<dbReference type="FunFam" id="2.20.25.90:FF:000001">
    <property type="entry name" value="Formate dehydrogenase subunit alpha"/>
    <property type="match status" value="1"/>
</dbReference>
<dbReference type="InterPro" id="IPR036010">
    <property type="entry name" value="2Fe-2S_ferredoxin-like_sf"/>
</dbReference>
<dbReference type="GO" id="GO:0046872">
    <property type="term" value="F:metal ion binding"/>
    <property type="evidence" value="ECO:0007669"/>
    <property type="project" value="UniProtKB-KW"/>
</dbReference>
<dbReference type="InterPro" id="IPR006963">
    <property type="entry name" value="Mopterin_OxRdtase_4Fe-4S_dom"/>
</dbReference>
<evidence type="ECO:0000259" key="14">
    <source>
        <dbReference type="PROSITE" id="PS51839"/>
    </source>
</evidence>
<reference evidence="15 16" key="1">
    <citation type="submission" date="2019-12" db="EMBL/GenBank/DDBJ databases">
        <title>Genomic-based taxomic classification of the family Erythrobacteraceae.</title>
        <authorList>
            <person name="Xu L."/>
        </authorList>
    </citation>
    <scope>NUCLEOTIDE SEQUENCE [LARGE SCALE GENOMIC DNA]</scope>
    <source>
        <strain evidence="15 16">MCCC 1K01500</strain>
    </source>
</reference>
<comment type="similarity">
    <text evidence="2">In the C-terminal section; belongs to the prokaryotic molybdopterin-containing oxidoreductase family.</text>
</comment>
<accession>A0A6I4SY20</accession>
<dbReference type="OrthoDB" id="9816402at2"/>
<dbReference type="Pfam" id="PF04879">
    <property type="entry name" value="Molybdop_Fe4S4"/>
    <property type="match status" value="1"/>
</dbReference>
<dbReference type="CDD" id="cd02753">
    <property type="entry name" value="MopB_Formate-Dh-H"/>
    <property type="match status" value="1"/>
</dbReference>
<dbReference type="GO" id="GO:0051539">
    <property type="term" value="F:4 iron, 4 sulfur cluster binding"/>
    <property type="evidence" value="ECO:0007669"/>
    <property type="project" value="UniProtKB-KW"/>
</dbReference>
<dbReference type="GO" id="GO:1990204">
    <property type="term" value="C:oxidoreductase complex"/>
    <property type="evidence" value="ECO:0007669"/>
    <property type="project" value="UniProtKB-ARBA"/>
</dbReference>
<dbReference type="InterPro" id="IPR009010">
    <property type="entry name" value="Asp_de-COase-like_dom_sf"/>
</dbReference>
<feature type="region of interest" description="Disordered" evidence="10">
    <location>
        <begin position="923"/>
        <end position="951"/>
    </location>
</feature>
<dbReference type="FunFam" id="3.10.20.740:FF:000005">
    <property type="entry name" value="NADH:ubiquinone oxidoreductase subunit"/>
    <property type="match status" value="1"/>
</dbReference>
<dbReference type="InterPro" id="IPR050123">
    <property type="entry name" value="Prok_molybdopt-oxidoreductase"/>
</dbReference>
<dbReference type="SUPFAM" id="SSF50692">
    <property type="entry name" value="ADC-like"/>
    <property type="match status" value="1"/>
</dbReference>
<dbReference type="InterPro" id="IPR006656">
    <property type="entry name" value="Mopterin_OxRdtase"/>
</dbReference>
<dbReference type="PROSITE" id="PS51839">
    <property type="entry name" value="4FE4S_HC3"/>
    <property type="match status" value="1"/>
</dbReference>
<keyword evidence="7" id="KW-0560">Oxidoreductase</keyword>
<dbReference type="PROSITE" id="PS51669">
    <property type="entry name" value="4FE4S_MOW_BIS_MGD"/>
    <property type="match status" value="1"/>
</dbReference>
<organism evidence="15 16">
    <name type="scientific">Croceibacterium salegens</name>
    <dbReference type="NCBI Taxonomy" id="1737568"/>
    <lineage>
        <taxon>Bacteria</taxon>
        <taxon>Pseudomonadati</taxon>
        <taxon>Pseudomonadota</taxon>
        <taxon>Alphaproteobacteria</taxon>
        <taxon>Sphingomonadales</taxon>
        <taxon>Erythrobacteraceae</taxon>
        <taxon>Croceibacterium</taxon>
    </lineage>
</organism>
<dbReference type="Gene3D" id="3.40.228.10">
    <property type="entry name" value="Dimethylsulfoxide Reductase, domain 2"/>
    <property type="match status" value="1"/>
</dbReference>
<dbReference type="InterPro" id="IPR001041">
    <property type="entry name" value="2Fe-2S_ferredoxin-type"/>
</dbReference>
<dbReference type="GO" id="GO:0015942">
    <property type="term" value="P:formate metabolic process"/>
    <property type="evidence" value="ECO:0007669"/>
    <property type="project" value="InterPro"/>
</dbReference>
<dbReference type="RefSeq" id="WP_159795028.1">
    <property type="nucleotide sequence ID" value="NZ_WTYM01000043.1"/>
</dbReference>
<dbReference type="Pfam" id="PF01568">
    <property type="entry name" value="Molydop_binding"/>
    <property type="match status" value="1"/>
</dbReference>
<feature type="domain" description="4Fe-4S His(Cys)3-ligated-type" evidence="14">
    <location>
        <begin position="96"/>
        <end position="135"/>
    </location>
</feature>
<dbReference type="Gene3D" id="3.30.70.20">
    <property type="match status" value="1"/>
</dbReference>
<evidence type="ECO:0000313" key="15">
    <source>
        <dbReference type="EMBL" id="MXO60010.1"/>
    </source>
</evidence>
<evidence type="ECO:0000259" key="13">
    <source>
        <dbReference type="PROSITE" id="PS51669"/>
    </source>
</evidence>
<dbReference type="GO" id="GO:0016020">
    <property type="term" value="C:membrane"/>
    <property type="evidence" value="ECO:0007669"/>
    <property type="project" value="TreeGrafter"/>
</dbReference>
<evidence type="ECO:0000256" key="9">
    <source>
        <dbReference type="ARBA" id="ARBA00023014"/>
    </source>
</evidence>
<evidence type="ECO:0000259" key="11">
    <source>
        <dbReference type="PROSITE" id="PS51085"/>
    </source>
</evidence>
<dbReference type="Proteomes" id="UP000433652">
    <property type="component" value="Unassembled WGS sequence"/>
</dbReference>
<dbReference type="InterPro" id="IPR019574">
    <property type="entry name" value="NADH_UbQ_OxRdtase_Gsu_4Fe4S-bd"/>
</dbReference>
<dbReference type="GO" id="GO:0043546">
    <property type="term" value="F:molybdopterin cofactor binding"/>
    <property type="evidence" value="ECO:0007669"/>
    <property type="project" value="InterPro"/>
</dbReference>
<keyword evidence="5" id="KW-0479">Metal-binding</keyword>
<dbReference type="InterPro" id="IPR017896">
    <property type="entry name" value="4Fe4S_Fe-S-bd"/>
</dbReference>
<dbReference type="Pfam" id="PF10588">
    <property type="entry name" value="NADH-G_4Fe-4S_3"/>
    <property type="match status" value="1"/>
</dbReference>
<evidence type="ECO:0000256" key="4">
    <source>
        <dbReference type="ARBA" id="ARBA00022714"/>
    </source>
</evidence>
<dbReference type="PROSITE" id="PS51085">
    <property type="entry name" value="2FE2S_FER_2"/>
    <property type="match status" value="1"/>
</dbReference>
<dbReference type="FunFam" id="3.30.70.20:FF:000035">
    <property type="entry name" value="Iron hydrogenase 1"/>
    <property type="match status" value="1"/>
</dbReference>
<dbReference type="InterPro" id="IPR006478">
    <property type="entry name" value="Formate_DH_asu"/>
</dbReference>
<dbReference type="PROSITE" id="PS51379">
    <property type="entry name" value="4FE4S_FER_2"/>
    <property type="match status" value="2"/>
</dbReference>
<keyword evidence="4" id="KW-0001">2Fe-2S</keyword>
<dbReference type="GO" id="GO:0022904">
    <property type="term" value="P:respiratory electron transport chain"/>
    <property type="evidence" value="ECO:0007669"/>
    <property type="project" value="TreeGrafter"/>
</dbReference>
<dbReference type="PROSITE" id="PS00198">
    <property type="entry name" value="4FE4S_FER_1"/>
    <property type="match status" value="1"/>
</dbReference>
<keyword evidence="6" id="KW-0677">Repeat</keyword>
<dbReference type="SUPFAM" id="SSF53706">
    <property type="entry name" value="Formate dehydrogenase/DMSO reductase, domains 1-3"/>
    <property type="match status" value="1"/>
</dbReference>
<evidence type="ECO:0000256" key="2">
    <source>
        <dbReference type="ARBA" id="ARBA00007023"/>
    </source>
</evidence>
<dbReference type="CDD" id="cd00207">
    <property type="entry name" value="fer2"/>
    <property type="match status" value="1"/>
</dbReference>
<feature type="domain" description="2Fe-2S ferredoxin-type" evidence="11">
    <location>
        <begin position="18"/>
        <end position="96"/>
    </location>
</feature>
<dbReference type="Pfam" id="PF12838">
    <property type="entry name" value="Fer4_7"/>
    <property type="match status" value="1"/>
</dbReference>
<dbReference type="Gene3D" id="3.10.20.740">
    <property type="match status" value="1"/>
</dbReference>
<dbReference type="PIRSF" id="PIRSF036643">
    <property type="entry name" value="FDH_alpha"/>
    <property type="match status" value="1"/>
</dbReference>
<sequence>MGFERQKDFGTPESKSEDAVTLTIDGRKVTVPAGTSVMRAAAEIGGDIPKLCATDNMKSFGSCRLCLVEIDGARGTPASCTTPVGEGMVVHTQTPRLEKLRKGVMELYISDHPLDCLTCSANNDCELQDQAAAVGLRDVRYGYAGDNHLDQPTDHSNPYFDFDPSKCIVCSRCVRACDEVQGTFALTIDGRGFASKVSAGQGEDDFLSSECVSCGACVQACPTATLQEKSVKAIGKPERAVVTTCAYCGVGCTFRAEMRGEQLVRMIPYKDGKANRGHSCVKGRFAYGYANHKDRITSPMIRDSIDQPWREVSWDEAISYTANRVRTLRDKHGANALGGITSSRCTNEETFLVQKLVRAVFGSNNTDTCARVCHSPTGYGLKTTFGTSAGTQDFDSVMETDVMLVIGANPTDAHPVFASRMKRRLRQGAKLIVIDPRRIDLVRSPHIEAAHHLPLQPGTNVAVLTSLAHVIVTEGLADEDFIRARCDWDEYEDWARFVSDEKHSPEFLEPVTRVPAEELRAAARLYATGGNAAIYYGLGVTEHSQGSSTVMAIANLAMCTGNIGRPGVGVNPLRGQNNVQGACDMGSFPHELPGYRHIHDVETRNLFEKDWGVSLDPEPGLRIPNMLDAAVDGTFKAIYIQGEDILQSDPNTQHVAAGLEAMECVIVHDLFLNETANYAHVFLPGSTFLEKDGTFTNAERRIQPVRKVMEPANGYGDWEITQLLANALGARWNYEHPSQIIDEIARLTPSFAGLSWDDLLIRGSVQWPINEKFPDGSPVMHIDGFVRGKGKFVITEYVPTDEKTGPRFPLLLTTGRILTQYNVGAQTRRTGNVAWHAEDVLEMHPVDAENRGLKTDDWARLASRKGETTLKVLVTDRVAPGVVYTTFHHPETQANVVTTDYSDWATNCPEYKVTAVQVVPSNGPSEWQEEYTELSERSRRIADSTAMEPAE</sequence>
<evidence type="ECO:0000256" key="8">
    <source>
        <dbReference type="ARBA" id="ARBA00023004"/>
    </source>
</evidence>
<evidence type="ECO:0000259" key="12">
    <source>
        <dbReference type="PROSITE" id="PS51379"/>
    </source>
</evidence>